<sequence>MDNTNLFIRPMLLHKAPNNEPLQSKDYINEVKLDGIRLVACFYNRKRFFTRHGVD</sequence>
<geneLocation type="plasmid" evidence="1 2">
    <name>pBpOF4-01</name>
</geneLocation>
<gene>
    <name evidence="1" type="ordered locus">BpOF4_20044</name>
</gene>
<dbReference type="Proteomes" id="UP000001544">
    <property type="component" value="Plasmid pBpOF4-01"/>
</dbReference>
<dbReference type="EMBL" id="CP001879">
    <property type="protein sequence ID" value="ADC52008.1"/>
    <property type="molecule type" value="Genomic_DNA"/>
</dbReference>
<keyword evidence="2" id="KW-1185">Reference proteome</keyword>
<evidence type="ECO:0008006" key="3">
    <source>
        <dbReference type="Google" id="ProtNLM"/>
    </source>
</evidence>
<name>D3G0Y2_ALKPO</name>
<evidence type="ECO:0000313" key="1">
    <source>
        <dbReference type="EMBL" id="ADC52008.1"/>
    </source>
</evidence>
<protein>
    <recommendedName>
        <fullName evidence="3">ATP-dependent DNA ligase</fullName>
    </recommendedName>
</protein>
<accession>D3G0Y2</accession>
<dbReference type="HOGENOM" id="CLU_3022467_0_0_9"/>
<organism evidence="1 2">
    <name type="scientific">Alkalihalophilus pseudofirmus (strain ATCC BAA-2126 / JCM 17055 / OF4)</name>
    <name type="common">Bacillus pseudofirmus</name>
    <dbReference type="NCBI Taxonomy" id="398511"/>
    <lineage>
        <taxon>Bacteria</taxon>
        <taxon>Bacillati</taxon>
        <taxon>Bacillota</taxon>
        <taxon>Bacilli</taxon>
        <taxon>Bacillales</taxon>
        <taxon>Bacillaceae</taxon>
        <taxon>Alkalihalophilus</taxon>
    </lineage>
</organism>
<dbReference type="SUPFAM" id="SSF56091">
    <property type="entry name" value="DNA ligase/mRNA capping enzyme, catalytic domain"/>
    <property type="match status" value="1"/>
</dbReference>
<proteinExistence type="predicted"/>
<evidence type="ECO:0000313" key="2">
    <source>
        <dbReference type="Proteomes" id="UP000001544"/>
    </source>
</evidence>
<keyword evidence="1" id="KW-0614">Plasmid</keyword>
<dbReference type="AlphaFoldDB" id="D3G0Y2"/>
<reference evidence="1 2" key="1">
    <citation type="journal article" date="2011" name="Environ. Microbiol.">
        <title>Genome of alkaliphilic Bacillus pseudofirmus OF4 reveals adaptations that support the ability to grow in an external pH range from 7.5 to 11.4.</title>
        <authorList>
            <person name="Janto B."/>
            <person name="Ahmed A."/>
            <person name="Ito M."/>
            <person name="Liu J."/>
            <person name="Hicks D.B."/>
            <person name="Pagni S."/>
            <person name="Fackelmayer O.J."/>
            <person name="Smith T.A."/>
            <person name="Earl J."/>
            <person name="Elbourne L.D."/>
            <person name="Hassan K."/>
            <person name="Paulsen I.T."/>
            <person name="Kolsto A.B."/>
            <person name="Tourasse N.J."/>
            <person name="Ehrlich G.D."/>
            <person name="Boissy R."/>
            <person name="Ivey D.M."/>
            <person name="Li G."/>
            <person name="Xue Y."/>
            <person name="Ma Y."/>
            <person name="Hu F.Z."/>
            <person name="Krulwich T.A."/>
        </authorList>
    </citation>
    <scope>NUCLEOTIDE SEQUENCE [LARGE SCALE GENOMIC DNA]</scope>
    <source>
        <strain evidence="2">ATCC BAA-2126 / JCM 17055 / OF4</strain>
    </source>
</reference>
<dbReference type="KEGG" id="bpf:BpOF4_20044"/>